<evidence type="ECO:0000256" key="1">
    <source>
        <dbReference type="ARBA" id="ARBA00022670"/>
    </source>
</evidence>
<evidence type="ECO:0000256" key="4">
    <source>
        <dbReference type="ARBA" id="ARBA00022833"/>
    </source>
</evidence>
<keyword evidence="5 6" id="KW-0482">Metalloprotease</keyword>
<dbReference type="EMBL" id="PUFO01000007">
    <property type="protein sequence ID" value="TDG80644.1"/>
    <property type="molecule type" value="Genomic_DNA"/>
</dbReference>
<dbReference type="AlphaFoldDB" id="A0A4R5NTE4"/>
<evidence type="ECO:0000256" key="3">
    <source>
        <dbReference type="ARBA" id="ARBA00022801"/>
    </source>
</evidence>
<evidence type="ECO:0000259" key="7">
    <source>
        <dbReference type="Pfam" id="PF01432"/>
    </source>
</evidence>
<dbReference type="PANTHER" id="PTHR11804:SF84">
    <property type="entry name" value="SACCHAROLYSIN"/>
    <property type="match status" value="1"/>
</dbReference>
<dbReference type="RefSeq" id="WP_010620133.1">
    <property type="nucleotide sequence ID" value="NZ_PUFO01000007.1"/>
</dbReference>
<comment type="function">
    <text evidence="6">Has oligopeptidase activity and degrades a variety of small bioactive peptides.</text>
</comment>
<protein>
    <recommendedName>
        <fullName evidence="6">Oligopeptidase F</fullName>
        <ecNumber evidence="6">3.4.24.-</ecNumber>
    </recommendedName>
</protein>
<evidence type="ECO:0000256" key="6">
    <source>
        <dbReference type="RuleBase" id="RU368091"/>
    </source>
</evidence>
<dbReference type="InterPro" id="IPR013647">
    <property type="entry name" value="OligopepF_N_dom"/>
</dbReference>
<evidence type="ECO:0000256" key="5">
    <source>
        <dbReference type="ARBA" id="ARBA00023049"/>
    </source>
</evidence>
<dbReference type="CDD" id="cd09608">
    <property type="entry name" value="M3B_PepF"/>
    <property type="match status" value="1"/>
</dbReference>
<dbReference type="Proteomes" id="UP000294854">
    <property type="component" value="Unassembled WGS sequence"/>
</dbReference>
<sequence length="601" mass="68645">MVKQLPKRNEVAQTLTWDLSKIYASSDEFELAFKEVQSELPVLAKLKGTLINDSTSLLNALEAILATDRKLEKLYVYTELKSDVDTSNSENQALNSGAETLVSDFSASTAWFEPELLAIPEQQLLSMIHNNSELQKYQHYFDVINMQRNHVLSADEEKLLAGAENIFSSSSRTFGIINDSDLTFPVVFDESGDEVQLSQGIYDTLIKSTDRAVRKQAFERLYEVYGQFKNTLASTLSGEVKAHNFMAKSHKYVSAKDQALSQNQIPESVFDTLVKTVDAHLPLLHRYVALRKRILNLKELHMYDMYTPITGEPSLSYTYEEAKATALDALSVFGKDYISHVEEAFSSRWIDVVENKGKRSGAYSSGAYDTAPYMLLNWQNDLDNLYTLVHEMGHSMHSWYTHHNQPYQYGDYSIFVAEIASTTNENILTDYLLNKYDDPKIRAYILNYYLDGFKGTIFRQTQFAEFEQFIHEADAQGNPLTSDMMTKYYGDLNARYYGNEVSRDPQIGLEWSRIPHFYYNFYVYQYATGFAAATTLANGITHGSKENVQEYLNYLSAGSANYPIEVMKSAGVNMTQSTYLEKAFDTFEKRLDEFEKIIENN</sequence>
<dbReference type="InterPro" id="IPR042088">
    <property type="entry name" value="OligoPept_F_C"/>
</dbReference>
<reference evidence="9 10" key="1">
    <citation type="journal article" date="2019" name="Appl. Microbiol. Biotechnol.">
        <title>Uncovering carbohydrate metabolism through a genotype-phenotype association study of 56 lactic acid bacteria genomes.</title>
        <authorList>
            <person name="Buron-Moles G."/>
            <person name="Chailyan A."/>
            <person name="Dolejs I."/>
            <person name="Forster J."/>
            <person name="Miks M.H."/>
        </authorList>
    </citation>
    <scope>NUCLEOTIDE SEQUENCE [LARGE SCALE GENOMIC DNA]</scope>
    <source>
        <strain evidence="9 10">ATCC 49373</strain>
    </source>
</reference>
<accession>A0A4R5NTE4</accession>
<dbReference type="InterPro" id="IPR001567">
    <property type="entry name" value="Pept_M3A_M3B_dom"/>
</dbReference>
<dbReference type="InterPro" id="IPR004438">
    <property type="entry name" value="Peptidase_M3B"/>
</dbReference>
<keyword evidence="3 6" id="KW-0378">Hydrolase</keyword>
<name>A0A4R5NTE4_9LACO</name>
<dbReference type="InterPro" id="IPR045090">
    <property type="entry name" value="Pept_M3A_M3B"/>
</dbReference>
<organism evidence="9 10">
    <name type="scientific">Secundilactobacillus malefermentans</name>
    <dbReference type="NCBI Taxonomy" id="176292"/>
    <lineage>
        <taxon>Bacteria</taxon>
        <taxon>Bacillati</taxon>
        <taxon>Bacillota</taxon>
        <taxon>Bacilli</taxon>
        <taxon>Lactobacillales</taxon>
        <taxon>Lactobacillaceae</taxon>
        <taxon>Secundilactobacillus</taxon>
    </lineage>
</organism>
<dbReference type="GO" id="GO:0004222">
    <property type="term" value="F:metalloendopeptidase activity"/>
    <property type="evidence" value="ECO:0007669"/>
    <property type="project" value="UniProtKB-UniRule"/>
</dbReference>
<dbReference type="SUPFAM" id="SSF55486">
    <property type="entry name" value="Metalloproteases ('zincins'), catalytic domain"/>
    <property type="match status" value="1"/>
</dbReference>
<dbReference type="GO" id="GO:0046872">
    <property type="term" value="F:metal ion binding"/>
    <property type="evidence" value="ECO:0007669"/>
    <property type="project" value="UniProtKB-UniRule"/>
</dbReference>
<gene>
    <name evidence="9" type="ORF">C5L31_001220</name>
</gene>
<dbReference type="Pfam" id="PF08439">
    <property type="entry name" value="Peptidase_M3_N"/>
    <property type="match status" value="1"/>
</dbReference>
<comment type="similarity">
    <text evidence="6">Belongs to the peptidase M3B family.</text>
</comment>
<evidence type="ECO:0000256" key="2">
    <source>
        <dbReference type="ARBA" id="ARBA00022723"/>
    </source>
</evidence>
<dbReference type="NCBIfam" id="TIGR00181">
    <property type="entry name" value="pepF"/>
    <property type="match status" value="1"/>
</dbReference>
<keyword evidence="2 6" id="KW-0479">Metal-binding</keyword>
<dbReference type="GO" id="GO:0006508">
    <property type="term" value="P:proteolysis"/>
    <property type="evidence" value="ECO:0007669"/>
    <property type="project" value="UniProtKB-KW"/>
</dbReference>
<dbReference type="Gene3D" id="1.20.140.70">
    <property type="entry name" value="Oligopeptidase f, N-terminal domain"/>
    <property type="match status" value="1"/>
</dbReference>
<keyword evidence="1 6" id="KW-0645">Protease</keyword>
<evidence type="ECO:0000313" key="9">
    <source>
        <dbReference type="EMBL" id="TDG80644.1"/>
    </source>
</evidence>
<comment type="cofactor">
    <cofactor evidence="6">
        <name>Zn(2+)</name>
        <dbReference type="ChEBI" id="CHEBI:29105"/>
    </cofactor>
    <text evidence="6">Binds 1 zinc ion.</text>
</comment>
<evidence type="ECO:0000259" key="8">
    <source>
        <dbReference type="Pfam" id="PF08439"/>
    </source>
</evidence>
<dbReference type="EC" id="3.4.24.-" evidence="6"/>
<keyword evidence="10" id="KW-1185">Reference proteome</keyword>
<keyword evidence="4 6" id="KW-0862">Zinc</keyword>
<feature type="domain" description="Oligopeptidase F N-terminal" evidence="8">
    <location>
        <begin position="115"/>
        <end position="184"/>
    </location>
</feature>
<evidence type="ECO:0000313" key="10">
    <source>
        <dbReference type="Proteomes" id="UP000294854"/>
    </source>
</evidence>
<dbReference type="Gene3D" id="1.10.287.830">
    <property type="entry name" value="putative peptidase helix hairpin domain like"/>
    <property type="match status" value="1"/>
</dbReference>
<feature type="domain" description="Peptidase M3A/M3B catalytic" evidence="7">
    <location>
        <begin position="205"/>
        <end position="585"/>
    </location>
</feature>
<dbReference type="PANTHER" id="PTHR11804">
    <property type="entry name" value="PROTEASE M3 THIMET OLIGOPEPTIDASE-RELATED"/>
    <property type="match status" value="1"/>
</dbReference>
<proteinExistence type="inferred from homology"/>
<dbReference type="Gene3D" id="1.10.1370.20">
    <property type="entry name" value="Oligoendopeptidase f, C-terminal domain"/>
    <property type="match status" value="1"/>
</dbReference>
<dbReference type="STRING" id="1122149.FD44_GL000551"/>
<dbReference type="Pfam" id="PF01432">
    <property type="entry name" value="Peptidase_M3"/>
    <property type="match status" value="1"/>
</dbReference>
<dbReference type="GO" id="GO:0006518">
    <property type="term" value="P:peptide metabolic process"/>
    <property type="evidence" value="ECO:0007669"/>
    <property type="project" value="TreeGrafter"/>
</dbReference>
<comment type="caution">
    <text evidence="9">The sequence shown here is derived from an EMBL/GenBank/DDBJ whole genome shotgun (WGS) entry which is preliminary data.</text>
</comment>